<protein>
    <submittedName>
        <fullName evidence="1">Uncharacterized protein</fullName>
    </submittedName>
</protein>
<evidence type="ECO:0000313" key="1">
    <source>
        <dbReference type="EMBL" id="MBW4660001.1"/>
    </source>
</evidence>
<accession>A0A951QDQ4</accession>
<reference evidence="1" key="2">
    <citation type="journal article" date="2022" name="Microbiol. Resour. Announc.">
        <title>Metagenome Sequencing to Explore Phylogenomics of Terrestrial Cyanobacteria.</title>
        <authorList>
            <person name="Ward R.D."/>
            <person name="Stajich J.E."/>
            <person name="Johansen J.R."/>
            <person name="Huntemann M."/>
            <person name="Clum A."/>
            <person name="Foster B."/>
            <person name="Foster B."/>
            <person name="Roux S."/>
            <person name="Palaniappan K."/>
            <person name="Varghese N."/>
            <person name="Mukherjee S."/>
            <person name="Reddy T.B.K."/>
            <person name="Daum C."/>
            <person name="Copeland A."/>
            <person name="Chen I.A."/>
            <person name="Ivanova N.N."/>
            <person name="Kyrpides N.C."/>
            <person name="Shapiro N."/>
            <person name="Eloe-Fadrosh E.A."/>
            <person name="Pietrasiak N."/>
        </authorList>
    </citation>
    <scope>NUCLEOTIDE SEQUENCE</scope>
    <source>
        <strain evidence="1">UHER 2000/2452</strain>
    </source>
</reference>
<name>A0A951QDQ4_9CYAN</name>
<organism evidence="1 2">
    <name type="scientific">Drouetiella hepatica Uher 2000/2452</name>
    <dbReference type="NCBI Taxonomy" id="904376"/>
    <lineage>
        <taxon>Bacteria</taxon>
        <taxon>Bacillati</taxon>
        <taxon>Cyanobacteriota</taxon>
        <taxon>Cyanophyceae</taxon>
        <taxon>Oculatellales</taxon>
        <taxon>Oculatellaceae</taxon>
        <taxon>Drouetiella</taxon>
    </lineage>
</organism>
<dbReference type="EMBL" id="JAHHHD010000016">
    <property type="protein sequence ID" value="MBW4660001.1"/>
    <property type="molecule type" value="Genomic_DNA"/>
</dbReference>
<comment type="caution">
    <text evidence="1">The sequence shown here is derived from an EMBL/GenBank/DDBJ whole genome shotgun (WGS) entry which is preliminary data.</text>
</comment>
<gene>
    <name evidence="1" type="ORF">KME15_15105</name>
</gene>
<dbReference type="AlphaFoldDB" id="A0A951QDQ4"/>
<dbReference type="Proteomes" id="UP000757435">
    <property type="component" value="Unassembled WGS sequence"/>
</dbReference>
<sequence length="64" mass="7160">MVEAVCTIPVPQTVQELELAIRRYKTSDISGAELFCQWQAIRDAALALRAKESWDDSVAGEESY</sequence>
<proteinExistence type="predicted"/>
<evidence type="ECO:0000313" key="2">
    <source>
        <dbReference type="Proteomes" id="UP000757435"/>
    </source>
</evidence>
<reference evidence="1" key="1">
    <citation type="submission" date="2021-05" db="EMBL/GenBank/DDBJ databases">
        <authorList>
            <person name="Pietrasiak N."/>
            <person name="Ward R."/>
            <person name="Stajich J.E."/>
            <person name="Kurbessoian T."/>
        </authorList>
    </citation>
    <scope>NUCLEOTIDE SEQUENCE</scope>
    <source>
        <strain evidence="1">UHER 2000/2452</strain>
    </source>
</reference>